<keyword evidence="6" id="KW-1185">Reference proteome</keyword>
<evidence type="ECO:0000259" key="4">
    <source>
        <dbReference type="Pfam" id="PF01494"/>
    </source>
</evidence>
<reference evidence="5 6" key="1">
    <citation type="submission" date="2019-02" db="EMBL/GenBank/DDBJ databases">
        <title>Draft genome sequence of Amycolatopsis sp. 8-3EHSu isolated from roots of Suaeda maritima.</title>
        <authorList>
            <person name="Duangmal K."/>
            <person name="Chantavorakit T."/>
        </authorList>
    </citation>
    <scope>NUCLEOTIDE SEQUENCE [LARGE SCALE GENOMIC DNA]</scope>
    <source>
        <strain evidence="5 6">8-3EHSu</strain>
    </source>
</reference>
<evidence type="ECO:0000313" key="5">
    <source>
        <dbReference type="EMBL" id="RZQ63428.1"/>
    </source>
</evidence>
<organism evidence="5 6">
    <name type="scientific">Amycolatopsis suaedae</name>
    <dbReference type="NCBI Taxonomy" id="2510978"/>
    <lineage>
        <taxon>Bacteria</taxon>
        <taxon>Bacillati</taxon>
        <taxon>Actinomycetota</taxon>
        <taxon>Actinomycetes</taxon>
        <taxon>Pseudonocardiales</taxon>
        <taxon>Pseudonocardiaceae</taxon>
        <taxon>Amycolatopsis</taxon>
    </lineage>
</organism>
<keyword evidence="2" id="KW-0285">Flavoprotein</keyword>
<gene>
    <name evidence="5" type="ORF">EWH70_13370</name>
</gene>
<evidence type="ECO:0000313" key="6">
    <source>
        <dbReference type="Proteomes" id="UP000292003"/>
    </source>
</evidence>
<dbReference type="InterPro" id="IPR036188">
    <property type="entry name" value="FAD/NAD-bd_sf"/>
</dbReference>
<feature type="domain" description="FAD-binding" evidence="4">
    <location>
        <begin position="2"/>
        <end position="337"/>
    </location>
</feature>
<comment type="caution">
    <text evidence="5">The sequence shown here is derived from an EMBL/GenBank/DDBJ whole genome shotgun (WGS) entry which is preliminary data.</text>
</comment>
<dbReference type="Gene3D" id="3.50.50.60">
    <property type="entry name" value="FAD/NAD(P)-binding domain"/>
    <property type="match status" value="1"/>
</dbReference>
<name>A0A4Q7J8V9_9PSEU</name>
<dbReference type="PANTHER" id="PTHR43004:SF19">
    <property type="entry name" value="BINDING MONOOXYGENASE, PUTATIVE (JCVI)-RELATED"/>
    <property type="match status" value="1"/>
</dbReference>
<dbReference type="Proteomes" id="UP000292003">
    <property type="component" value="Unassembled WGS sequence"/>
</dbReference>
<dbReference type="InterPro" id="IPR002938">
    <property type="entry name" value="FAD-bd"/>
</dbReference>
<dbReference type="SUPFAM" id="SSF51905">
    <property type="entry name" value="FAD/NAD(P)-binding domain"/>
    <property type="match status" value="1"/>
</dbReference>
<evidence type="ECO:0000256" key="2">
    <source>
        <dbReference type="ARBA" id="ARBA00022630"/>
    </source>
</evidence>
<accession>A0A4Q7J8V9</accession>
<evidence type="ECO:0000256" key="3">
    <source>
        <dbReference type="ARBA" id="ARBA00022827"/>
    </source>
</evidence>
<dbReference type="InterPro" id="IPR050641">
    <property type="entry name" value="RIFMO-like"/>
</dbReference>
<dbReference type="Gene3D" id="3.40.30.120">
    <property type="match status" value="1"/>
</dbReference>
<sequence length="489" mass="52354">MTTVLVAGSGPAGLALACGLRQQGVSVRVVDRAPGPATTSRANFVHARGSEVLDRLGALGTLPEQALHAITVTTYAGDRPVMKVRFGDTGLRTAAPPMMISQASVEAALRDRLAELGVSTEWGTEVVGAEQDADGVTVGLAGGETTRVAWLAGCDGSGSTVRGLADIPFPGVRISERFLLADLEIDWDIDRDGTSGWLHPDGLFAAMPMPGDRWRLFAYDPGQPGARPSEVEIVDRLARYLRERTGRDARFGRCNWASVFSVHRRLAEHYRRGRILLAGDAAHVHSPFGGQGMLTGLGDAENLAWKLASVAGGYADEALLDTYEAERRPLAEDVLRATTAVTRINIASTPFGRFLRDKVLVRLGNLPLVQRTATYSASQLGVSYRKGPLGGRRPIGDRVPDLPCTRDDGSGTRLHAELRGGWALLLPRGGHGEHAETAAKLLGPGLVTLHRVDDEPRALLVRPDGHAAWRDDTDLGETLAALLRGGRPR</sequence>
<proteinExistence type="predicted"/>
<dbReference type="AlphaFoldDB" id="A0A4Q7J8V9"/>
<dbReference type="Pfam" id="PF01494">
    <property type="entry name" value="FAD_binding_3"/>
    <property type="match status" value="1"/>
</dbReference>
<dbReference type="RefSeq" id="WP_130475681.1">
    <property type="nucleotide sequence ID" value="NZ_SFCC01000006.1"/>
</dbReference>
<dbReference type="PANTHER" id="PTHR43004">
    <property type="entry name" value="TRK SYSTEM POTASSIUM UPTAKE PROTEIN"/>
    <property type="match status" value="1"/>
</dbReference>
<dbReference type="GO" id="GO:0071949">
    <property type="term" value="F:FAD binding"/>
    <property type="evidence" value="ECO:0007669"/>
    <property type="project" value="InterPro"/>
</dbReference>
<evidence type="ECO:0000256" key="1">
    <source>
        <dbReference type="ARBA" id="ARBA00001974"/>
    </source>
</evidence>
<dbReference type="EMBL" id="SFCC01000006">
    <property type="protein sequence ID" value="RZQ63428.1"/>
    <property type="molecule type" value="Genomic_DNA"/>
</dbReference>
<dbReference type="OrthoDB" id="8670884at2"/>
<dbReference type="GO" id="GO:0016709">
    <property type="term" value="F:oxidoreductase activity, acting on paired donors, with incorporation or reduction of molecular oxygen, NAD(P)H as one donor, and incorporation of one atom of oxygen"/>
    <property type="evidence" value="ECO:0007669"/>
    <property type="project" value="UniProtKB-ARBA"/>
</dbReference>
<comment type="cofactor">
    <cofactor evidence="1">
        <name>FAD</name>
        <dbReference type="ChEBI" id="CHEBI:57692"/>
    </cofactor>
</comment>
<dbReference type="PRINTS" id="PR00420">
    <property type="entry name" value="RNGMNOXGNASE"/>
</dbReference>
<dbReference type="Gene3D" id="3.30.70.2450">
    <property type="match status" value="1"/>
</dbReference>
<dbReference type="Pfam" id="PF21274">
    <property type="entry name" value="Rng_hyd_C"/>
    <property type="match status" value="1"/>
</dbReference>
<protein>
    <submittedName>
        <fullName evidence="5">Oxygenase</fullName>
    </submittedName>
</protein>
<keyword evidence="3" id="KW-0274">FAD</keyword>